<dbReference type="AlphaFoldDB" id="A0A7K3WUE2"/>
<sequence>MKKIRYLFLISVILTTSFSCCKDDDGLQSDDQGNFAEYFTCKINGVEFNPTGTFNCNNLSFYYYKEATAGIDAGYFLLSGVDCPTYNAIALRIFGMNPNTGYLDFLEPAFADSCSPIVQSVPGEIVEGMFYYDQLISGSMNITAFTPRDSVTEKLGKIEGTFEFTVANEENDSIIHVTDGAFRFKVPNIW</sequence>
<comment type="caution">
    <text evidence="2">The sequence shown here is derived from an EMBL/GenBank/DDBJ whole genome shotgun (WGS) entry which is preliminary data.</text>
</comment>
<accession>A0A7K3WUE2</accession>
<dbReference type="Proteomes" id="UP000486602">
    <property type="component" value="Unassembled WGS sequence"/>
</dbReference>
<name>A0A7K3WUE2_9FLAO</name>
<keyword evidence="3" id="KW-1185">Reference proteome</keyword>
<gene>
    <name evidence="2" type="ORF">G3O08_16830</name>
</gene>
<organism evidence="2 3">
    <name type="scientific">Cryomorpha ignava</name>
    <dbReference type="NCBI Taxonomy" id="101383"/>
    <lineage>
        <taxon>Bacteria</taxon>
        <taxon>Pseudomonadati</taxon>
        <taxon>Bacteroidota</taxon>
        <taxon>Flavobacteriia</taxon>
        <taxon>Flavobacteriales</taxon>
        <taxon>Cryomorphaceae</taxon>
        <taxon>Cryomorpha</taxon>
    </lineage>
</organism>
<protein>
    <recommendedName>
        <fullName evidence="4">Lipocalin-like domain-containing protein</fullName>
    </recommendedName>
</protein>
<evidence type="ECO:0000313" key="2">
    <source>
        <dbReference type="EMBL" id="NEN25168.1"/>
    </source>
</evidence>
<dbReference type="EMBL" id="JAAGVY010000043">
    <property type="protein sequence ID" value="NEN25168.1"/>
    <property type="molecule type" value="Genomic_DNA"/>
</dbReference>
<evidence type="ECO:0000256" key="1">
    <source>
        <dbReference type="SAM" id="SignalP"/>
    </source>
</evidence>
<evidence type="ECO:0000313" key="3">
    <source>
        <dbReference type="Proteomes" id="UP000486602"/>
    </source>
</evidence>
<dbReference type="RefSeq" id="WP_163286627.1">
    <property type="nucleotide sequence ID" value="NZ_JAAGVY010000043.1"/>
</dbReference>
<proteinExistence type="predicted"/>
<reference evidence="2 3" key="1">
    <citation type="submission" date="2020-02" db="EMBL/GenBank/DDBJ databases">
        <title>Out from the shadows clarifying the taxonomy of the family Cryomorphaceae and related taxa by utilizing the GTDB taxonomic framework.</title>
        <authorList>
            <person name="Bowman J.P."/>
        </authorList>
    </citation>
    <scope>NUCLEOTIDE SEQUENCE [LARGE SCALE GENOMIC DNA]</scope>
    <source>
        <strain evidence="2 3">QSSC 1-22</strain>
    </source>
</reference>
<keyword evidence="1" id="KW-0732">Signal</keyword>
<evidence type="ECO:0008006" key="4">
    <source>
        <dbReference type="Google" id="ProtNLM"/>
    </source>
</evidence>
<dbReference type="PROSITE" id="PS51257">
    <property type="entry name" value="PROKAR_LIPOPROTEIN"/>
    <property type="match status" value="1"/>
</dbReference>
<feature type="chain" id="PRO_5029916822" description="Lipocalin-like domain-containing protein" evidence="1">
    <location>
        <begin position="22"/>
        <end position="190"/>
    </location>
</feature>
<feature type="signal peptide" evidence="1">
    <location>
        <begin position="1"/>
        <end position="21"/>
    </location>
</feature>